<dbReference type="Gene3D" id="3.80.10.10">
    <property type="entry name" value="Ribonuclease Inhibitor"/>
    <property type="match status" value="1"/>
</dbReference>
<evidence type="ECO:0000256" key="6">
    <source>
        <dbReference type="ARBA" id="ARBA00023180"/>
    </source>
</evidence>
<keyword evidence="4" id="KW-1133">Transmembrane helix</keyword>
<evidence type="ECO:0000313" key="9">
    <source>
        <dbReference type="Proteomes" id="UP000824120"/>
    </source>
</evidence>
<keyword evidence="6" id="KW-0325">Glycoprotein</keyword>
<evidence type="ECO:0000313" key="8">
    <source>
        <dbReference type="EMBL" id="KAG5628570.1"/>
    </source>
</evidence>
<dbReference type="Pfam" id="PF00560">
    <property type="entry name" value="LRR_1"/>
    <property type="match status" value="1"/>
</dbReference>
<evidence type="ECO:0000256" key="7">
    <source>
        <dbReference type="SAM" id="SignalP"/>
    </source>
</evidence>
<comment type="caution">
    <text evidence="8">The sequence shown here is derived from an EMBL/GenBank/DDBJ whole genome shotgun (WGS) entry which is preliminary data.</text>
</comment>
<dbReference type="GO" id="GO:0016020">
    <property type="term" value="C:membrane"/>
    <property type="evidence" value="ECO:0007669"/>
    <property type="project" value="UniProtKB-SubCell"/>
</dbReference>
<evidence type="ECO:0000256" key="2">
    <source>
        <dbReference type="ARBA" id="ARBA00022692"/>
    </source>
</evidence>
<keyword evidence="3 7" id="KW-0732">Signal</keyword>
<name>A0A9J6AWD8_SOLCO</name>
<keyword evidence="2" id="KW-0812">Transmembrane</keyword>
<dbReference type="AlphaFoldDB" id="A0A9J6AWD8"/>
<dbReference type="PANTHER" id="PTHR48061">
    <property type="entry name" value="LEUCINE-RICH REPEAT RECEPTOR PROTEIN KINASE EMS1-LIKE-RELATED"/>
    <property type="match status" value="1"/>
</dbReference>
<reference evidence="8 9" key="1">
    <citation type="submission" date="2020-09" db="EMBL/GenBank/DDBJ databases">
        <title>De no assembly of potato wild relative species, Solanum commersonii.</title>
        <authorList>
            <person name="Cho K."/>
        </authorList>
    </citation>
    <scope>NUCLEOTIDE SEQUENCE [LARGE SCALE GENOMIC DNA]</scope>
    <source>
        <strain evidence="8">LZ3.2</strain>
        <tissue evidence="8">Leaf</tissue>
    </source>
</reference>
<keyword evidence="9" id="KW-1185">Reference proteome</keyword>
<evidence type="ECO:0000256" key="5">
    <source>
        <dbReference type="ARBA" id="ARBA00023136"/>
    </source>
</evidence>
<protein>
    <submittedName>
        <fullName evidence="8">Uncharacterized protein</fullName>
    </submittedName>
</protein>
<feature type="signal peptide" evidence="7">
    <location>
        <begin position="1"/>
        <end position="16"/>
    </location>
</feature>
<dbReference type="InterPro" id="IPR032675">
    <property type="entry name" value="LRR_dom_sf"/>
</dbReference>
<evidence type="ECO:0000256" key="3">
    <source>
        <dbReference type="ARBA" id="ARBA00022729"/>
    </source>
</evidence>
<accession>A0A9J6AWD8</accession>
<dbReference type="InterPro" id="IPR046956">
    <property type="entry name" value="RLP23-like"/>
</dbReference>
<dbReference type="SUPFAM" id="SSF52058">
    <property type="entry name" value="L domain-like"/>
    <property type="match status" value="1"/>
</dbReference>
<dbReference type="InterPro" id="IPR001611">
    <property type="entry name" value="Leu-rich_rpt"/>
</dbReference>
<gene>
    <name evidence="8" type="ORF">H5410_000287</name>
</gene>
<dbReference type="PANTHER" id="PTHR48061:SF10">
    <property type="entry name" value="LEUCINE-RICH REPEAT-CONTAINING N-TERMINAL PLANT-TYPE DOMAIN-CONTAINING PROTEIN"/>
    <property type="match status" value="1"/>
</dbReference>
<feature type="chain" id="PRO_5039944921" evidence="7">
    <location>
        <begin position="17"/>
        <end position="187"/>
    </location>
</feature>
<keyword evidence="5" id="KW-0472">Membrane</keyword>
<dbReference type="OrthoDB" id="696771at2759"/>
<comment type="subcellular location">
    <subcellularLocation>
        <location evidence="1">Membrane</location>
        <topology evidence="1">Single-pass type I membrane protein</topology>
    </subcellularLocation>
</comment>
<dbReference type="EMBL" id="JACXVP010000001">
    <property type="protein sequence ID" value="KAG5628570.1"/>
    <property type="molecule type" value="Genomic_DNA"/>
</dbReference>
<evidence type="ECO:0000256" key="1">
    <source>
        <dbReference type="ARBA" id="ARBA00004479"/>
    </source>
</evidence>
<sequence length="187" mass="21287">MLYTFLFQLVFSSSLPHLCPEDQALALLKFKNVFTIDPHASDYCYDISVGQVIQSYPRTLLWNKSMDCCSRMDLTHLDLSGSSFTGIIPYEISHLSKLHVLRISGLNELSLGPHNFELLLKNLTQLRDLNLYSVNISSTIPLNFSSHLTTLRLLYTQLRGVLPERVFHLSNLELSSNPQLTVRFPTT</sequence>
<dbReference type="Proteomes" id="UP000824120">
    <property type="component" value="Chromosome 1"/>
</dbReference>
<evidence type="ECO:0000256" key="4">
    <source>
        <dbReference type="ARBA" id="ARBA00022989"/>
    </source>
</evidence>
<proteinExistence type="predicted"/>
<organism evidence="8 9">
    <name type="scientific">Solanum commersonii</name>
    <name type="common">Commerson's wild potato</name>
    <name type="synonym">Commerson's nightshade</name>
    <dbReference type="NCBI Taxonomy" id="4109"/>
    <lineage>
        <taxon>Eukaryota</taxon>
        <taxon>Viridiplantae</taxon>
        <taxon>Streptophyta</taxon>
        <taxon>Embryophyta</taxon>
        <taxon>Tracheophyta</taxon>
        <taxon>Spermatophyta</taxon>
        <taxon>Magnoliopsida</taxon>
        <taxon>eudicotyledons</taxon>
        <taxon>Gunneridae</taxon>
        <taxon>Pentapetalae</taxon>
        <taxon>asterids</taxon>
        <taxon>lamiids</taxon>
        <taxon>Solanales</taxon>
        <taxon>Solanaceae</taxon>
        <taxon>Solanoideae</taxon>
        <taxon>Solaneae</taxon>
        <taxon>Solanum</taxon>
    </lineage>
</organism>